<dbReference type="PANTHER" id="PTHR47683">
    <property type="entry name" value="PSEUDOURIDINE SYNTHASE FAMILY PROTEIN-RELATED"/>
    <property type="match status" value="1"/>
</dbReference>
<dbReference type="InterPro" id="IPR020094">
    <property type="entry name" value="TruA/RsuA/RluB/E/F_N"/>
</dbReference>
<dbReference type="FunFam" id="3.10.290.10:FF:000003">
    <property type="entry name" value="Pseudouridine synthase"/>
    <property type="match status" value="1"/>
</dbReference>
<dbReference type="InterPro" id="IPR006145">
    <property type="entry name" value="PsdUridine_synth_RsuA/RluA"/>
</dbReference>
<evidence type="ECO:0000256" key="3">
    <source>
        <dbReference type="ARBA" id="ARBA00022884"/>
    </source>
</evidence>
<evidence type="ECO:0000313" key="9">
    <source>
        <dbReference type="EMBL" id="MCP1334816.1"/>
    </source>
</evidence>
<dbReference type="InterPro" id="IPR020103">
    <property type="entry name" value="PsdUridine_synth_cat_dom_sf"/>
</dbReference>
<dbReference type="GO" id="GO:0000455">
    <property type="term" value="P:enzyme-directed rRNA pseudouridine synthesis"/>
    <property type="evidence" value="ECO:0007669"/>
    <property type="project" value="UniProtKB-ARBA"/>
</dbReference>
<reference evidence="9" key="1">
    <citation type="submission" date="2022-06" db="EMBL/GenBank/DDBJ databases">
        <title>Isolation and Genomics of Futiania mangrovii gen. nov., sp. nov., a Rare and Metabolically-versatile member in the Class Alphaproteobacteria.</title>
        <authorList>
            <person name="Liu L."/>
            <person name="Huang W.-C."/>
            <person name="Pan J."/>
            <person name="Li J."/>
            <person name="Huang Y."/>
            <person name="Du H."/>
            <person name="Liu Y."/>
            <person name="Li M."/>
        </authorList>
    </citation>
    <scope>NUCLEOTIDE SEQUENCE</scope>
    <source>
        <strain evidence="9">FT118</strain>
    </source>
</reference>
<evidence type="ECO:0000256" key="2">
    <source>
        <dbReference type="ARBA" id="ARBA00008348"/>
    </source>
</evidence>
<protein>
    <recommendedName>
        <fullName evidence="6">Pseudouridine synthase</fullName>
        <ecNumber evidence="6">5.4.99.-</ecNumber>
    </recommendedName>
</protein>
<keyword evidence="10" id="KW-1185">Reference proteome</keyword>
<accession>A0A9J6PAY3</accession>
<dbReference type="PROSITE" id="PS50889">
    <property type="entry name" value="S4"/>
    <property type="match status" value="1"/>
</dbReference>
<dbReference type="InterPro" id="IPR042092">
    <property type="entry name" value="PsdUridine_s_RsuA/RluB/E/F_cat"/>
</dbReference>
<dbReference type="PANTHER" id="PTHR47683:SF3">
    <property type="entry name" value="RIBOSOMAL LARGE SUBUNIT PSEUDOURIDINE SYNTHASE B"/>
    <property type="match status" value="1"/>
</dbReference>
<comment type="similarity">
    <text evidence="2 6">Belongs to the pseudouridine synthase RsuA family.</text>
</comment>
<feature type="domain" description="RNA-binding S4" evidence="8">
    <location>
        <begin position="18"/>
        <end position="79"/>
    </location>
</feature>
<dbReference type="InterPro" id="IPR036986">
    <property type="entry name" value="S4_RNA-bd_sf"/>
</dbReference>
<dbReference type="Proteomes" id="UP001055804">
    <property type="component" value="Unassembled WGS sequence"/>
</dbReference>
<dbReference type="InterPro" id="IPR018496">
    <property type="entry name" value="PsdUridine_synth_RsuA/RluB_CS"/>
</dbReference>
<dbReference type="SUPFAM" id="SSF55174">
    <property type="entry name" value="Alpha-L RNA-binding motif"/>
    <property type="match status" value="1"/>
</dbReference>
<dbReference type="GO" id="GO:0003723">
    <property type="term" value="F:RNA binding"/>
    <property type="evidence" value="ECO:0007669"/>
    <property type="project" value="UniProtKB-KW"/>
</dbReference>
<evidence type="ECO:0000256" key="6">
    <source>
        <dbReference type="RuleBase" id="RU003887"/>
    </source>
</evidence>
<dbReference type="CDD" id="cd00165">
    <property type="entry name" value="S4"/>
    <property type="match status" value="1"/>
</dbReference>
<dbReference type="Gene3D" id="3.30.70.580">
    <property type="entry name" value="Pseudouridine synthase I, catalytic domain, N-terminal subdomain"/>
    <property type="match status" value="1"/>
</dbReference>
<feature type="region of interest" description="Disordered" evidence="7">
    <location>
        <begin position="254"/>
        <end position="318"/>
    </location>
</feature>
<evidence type="ECO:0000256" key="1">
    <source>
        <dbReference type="ARBA" id="ARBA00000073"/>
    </source>
</evidence>
<dbReference type="InterPro" id="IPR050343">
    <property type="entry name" value="RsuA_PseudoU_synthase"/>
</dbReference>
<dbReference type="InterPro" id="IPR000748">
    <property type="entry name" value="PsdUridine_synth_RsuA/RluB/E/F"/>
</dbReference>
<dbReference type="RefSeq" id="WP_269330784.1">
    <property type="nucleotide sequence ID" value="NZ_JAMZFT010000001.1"/>
</dbReference>
<gene>
    <name evidence="9" type="ORF">NJQ99_00155</name>
</gene>
<keyword evidence="4 6" id="KW-0413">Isomerase</keyword>
<organism evidence="9 10">
    <name type="scientific">Futiania mangrovi</name>
    <dbReference type="NCBI Taxonomy" id="2959716"/>
    <lineage>
        <taxon>Bacteria</taxon>
        <taxon>Pseudomonadati</taxon>
        <taxon>Pseudomonadota</taxon>
        <taxon>Alphaproteobacteria</taxon>
        <taxon>Futianiales</taxon>
        <taxon>Futianiaceae</taxon>
        <taxon>Futiania</taxon>
    </lineage>
</organism>
<dbReference type="EMBL" id="JAMZFT010000001">
    <property type="protein sequence ID" value="MCP1334816.1"/>
    <property type="molecule type" value="Genomic_DNA"/>
</dbReference>
<feature type="compositionally biased region" description="Basic and acidic residues" evidence="7">
    <location>
        <begin position="288"/>
        <end position="305"/>
    </location>
</feature>
<name>A0A9J6PAY3_9PROT</name>
<dbReference type="SMART" id="SM00363">
    <property type="entry name" value="S4"/>
    <property type="match status" value="1"/>
</dbReference>
<evidence type="ECO:0000256" key="5">
    <source>
        <dbReference type="PROSITE-ProRule" id="PRU00182"/>
    </source>
</evidence>
<dbReference type="AlphaFoldDB" id="A0A9J6PAY3"/>
<dbReference type="Gene3D" id="3.10.290.10">
    <property type="entry name" value="RNA-binding S4 domain"/>
    <property type="match status" value="1"/>
</dbReference>
<dbReference type="InterPro" id="IPR002942">
    <property type="entry name" value="S4_RNA-bd"/>
</dbReference>
<dbReference type="GO" id="GO:0120159">
    <property type="term" value="F:rRNA pseudouridine synthase activity"/>
    <property type="evidence" value="ECO:0007669"/>
    <property type="project" value="UniProtKB-ARBA"/>
</dbReference>
<evidence type="ECO:0000313" key="10">
    <source>
        <dbReference type="Proteomes" id="UP001055804"/>
    </source>
</evidence>
<sequence length="318" mass="34474">MTDATDKDGAQQGAARGERIAKVLARAGIASRRAAEAMIAEGRVAVNGRTLETPATLVTTSDRVEVDGKPLPAIERPRLWRYHKPRGLVVSAKDPEGRQTVFEALPPDMPRVVSVGRLDLTSEGLLLLTNDGGLSRLLELPATGWSRRYRVRVFGDVDQAVLDTLLAGVEVEGVRYGPITARLERVQGANAWIAVTLKEGKNREIRRVMEHLGLKVTRLIRTSYGPFQLGKLEPGEIEEVPRRTLVDQVGAIYPPVADAAPGPASRSTHKSTGRPKLTLKPGAQTRLRAGEDAKAPPTARGERRTPRPKPGGTGKRRG</sequence>
<comment type="catalytic activity">
    <reaction evidence="1">
        <text>a uridine in RNA = a pseudouridine in RNA</text>
        <dbReference type="Rhea" id="RHEA:48348"/>
        <dbReference type="Rhea" id="RHEA-COMP:12068"/>
        <dbReference type="Rhea" id="RHEA-COMP:12069"/>
        <dbReference type="ChEBI" id="CHEBI:65314"/>
        <dbReference type="ChEBI" id="CHEBI:65315"/>
    </reaction>
</comment>
<dbReference type="SUPFAM" id="SSF55120">
    <property type="entry name" value="Pseudouridine synthase"/>
    <property type="match status" value="1"/>
</dbReference>
<dbReference type="NCBIfam" id="TIGR00093">
    <property type="entry name" value="pseudouridine synthase"/>
    <property type="match status" value="1"/>
</dbReference>
<evidence type="ECO:0000256" key="7">
    <source>
        <dbReference type="SAM" id="MobiDB-lite"/>
    </source>
</evidence>
<evidence type="ECO:0000259" key="8">
    <source>
        <dbReference type="SMART" id="SM00363"/>
    </source>
</evidence>
<proteinExistence type="inferred from homology"/>
<dbReference type="EC" id="5.4.99.-" evidence="6"/>
<dbReference type="Pfam" id="PF00849">
    <property type="entry name" value="PseudoU_synth_2"/>
    <property type="match status" value="1"/>
</dbReference>
<dbReference type="Gene3D" id="3.30.70.1560">
    <property type="entry name" value="Alpha-L RNA-binding motif"/>
    <property type="match status" value="1"/>
</dbReference>
<keyword evidence="3 5" id="KW-0694">RNA-binding</keyword>
<dbReference type="PROSITE" id="PS01149">
    <property type="entry name" value="PSI_RSU"/>
    <property type="match status" value="1"/>
</dbReference>
<comment type="caution">
    <text evidence="9">The sequence shown here is derived from an EMBL/GenBank/DDBJ whole genome shotgun (WGS) entry which is preliminary data.</text>
</comment>
<dbReference type="Pfam" id="PF01479">
    <property type="entry name" value="S4"/>
    <property type="match status" value="1"/>
</dbReference>
<evidence type="ECO:0000256" key="4">
    <source>
        <dbReference type="ARBA" id="ARBA00023235"/>
    </source>
</evidence>